<dbReference type="OrthoDB" id="2521581at2"/>
<reference evidence="9 10" key="1">
    <citation type="submission" date="2018-08" db="EMBL/GenBank/DDBJ databases">
        <title>Paenibacillus sp. M4BSY-1, whole genome shotgun sequence.</title>
        <authorList>
            <person name="Tuo L."/>
        </authorList>
    </citation>
    <scope>NUCLEOTIDE SEQUENCE [LARGE SCALE GENOMIC DNA]</scope>
    <source>
        <strain evidence="9 10">M4BSY-1</strain>
    </source>
</reference>
<gene>
    <name evidence="9" type="ORF">DX130_07515</name>
</gene>
<feature type="transmembrane region" description="Helical" evidence="7">
    <location>
        <begin position="48"/>
        <end position="73"/>
    </location>
</feature>
<keyword evidence="4 7" id="KW-0812">Transmembrane</keyword>
<proteinExistence type="inferred from homology"/>
<evidence type="ECO:0000313" key="9">
    <source>
        <dbReference type="EMBL" id="REK76862.1"/>
    </source>
</evidence>
<evidence type="ECO:0000256" key="2">
    <source>
        <dbReference type="ARBA" id="ARBA00007400"/>
    </source>
</evidence>
<evidence type="ECO:0000256" key="7">
    <source>
        <dbReference type="SAM" id="Phobius"/>
    </source>
</evidence>
<feature type="transmembrane region" description="Helical" evidence="7">
    <location>
        <begin position="331"/>
        <end position="349"/>
    </location>
</feature>
<dbReference type="InterPro" id="IPR002656">
    <property type="entry name" value="Acyl_transf_3_dom"/>
</dbReference>
<organism evidence="9 10">
    <name type="scientific">Paenibacillus paeoniae</name>
    <dbReference type="NCBI Taxonomy" id="2292705"/>
    <lineage>
        <taxon>Bacteria</taxon>
        <taxon>Bacillati</taxon>
        <taxon>Bacillota</taxon>
        <taxon>Bacilli</taxon>
        <taxon>Bacillales</taxon>
        <taxon>Paenibacillaceae</taxon>
        <taxon>Paenibacillus</taxon>
    </lineage>
</organism>
<protein>
    <submittedName>
        <fullName evidence="9">DUF1624 domain-containing protein</fullName>
    </submittedName>
</protein>
<keyword evidence="10" id="KW-1185">Reference proteome</keyword>
<feature type="transmembrane region" description="Helical" evidence="7">
    <location>
        <begin position="229"/>
        <end position="248"/>
    </location>
</feature>
<comment type="similarity">
    <text evidence="2">Belongs to the acyltransferase 3 family.</text>
</comment>
<evidence type="ECO:0000259" key="8">
    <source>
        <dbReference type="Pfam" id="PF01757"/>
    </source>
</evidence>
<dbReference type="EMBL" id="QUBQ01000001">
    <property type="protein sequence ID" value="REK76862.1"/>
    <property type="molecule type" value="Genomic_DNA"/>
</dbReference>
<name>A0A371PKZ1_9BACL</name>
<dbReference type="GO" id="GO:0005886">
    <property type="term" value="C:plasma membrane"/>
    <property type="evidence" value="ECO:0007669"/>
    <property type="project" value="UniProtKB-SubCell"/>
</dbReference>
<dbReference type="GO" id="GO:0009246">
    <property type="term" value="P:enterobacterial common antigen biosynthetic process"/>
    <property type="evidence" value="ECO:0007669"/>
    <property type="project" value="TreeGrafter"/>
</dbReference>
<evidence type="ECO:0000256" key="5">
    <source>
        <dbReference type="ARBA" id="ARBA00022989"/>
    </source>
</evidence>
<feature type="transmembrane region" description="Helical" evidence="7">
    <location>
        <begin position="155"/>
        <end position="176"/>
    </location>
</feature>
<sequence>MNKEINLNNSRQYELDAARGLAVIFMVLVHIVLEFGDRYTQEQSLYGYIVQFLGGIPAAPVFMFLLGVGIVYSKRSTPFLLLKRGLILIAAGYVFNLFRLVLPTWINSVRGWEEYTDSFTVFYENFFVVDILQFSGIAMLFFACFHRLQASNREYLLVLSLLMIANLALLPYIPYIETAANLPFLSMLIGTSDFSYFPFLTWIPYPIAGYVFGTFLIRAANKSVYYKRLLAVSSAIIVIYMLLAVYAGLPSGYESEQAYYHHTLSVNLFYIAFILSWISCLYFISKPLRLVAGKLLESASALTTEIYVIHFLLIGICMLLIYQPLGLGATILLTVITYCCSHIMAHAFIKFRSRKKG</sequence>
<evidence type="ECO:0000313" key="10">
    <source>
        <dbReference type="Proteomes" id="UP000261905"/>
    </source>
</evidence>
<keyword evidence="5 7" id="KW-1133">Transmembrane helix</keyword>
<feature type="transmembrane region" description="Helical" evidence="7">
    <location>
        <begin position="126"/>
        <end position="148"/>
    </location>
</feature>
<dbReference type="PANTHER" id="PTHR40074:SF2">
    <property type="entry name" value="O-ACETYLTRANSFERASE WECH"/>
    <property type="match status" value="1"/>
</dbReference>
<feature type="transmembrane region" description="Helical" evidence="7">
    <location>
        <begin position="306"/>
        <end position="325"/>
    </location>
</feature>
<dbReference type="AlphaFoldDB" id="A0A371PKZ1"/>
<feature type="transmembrane region" description="Helical" evidence="7">
    <location>
        <begin position="20"/>
        <end position="36"/>
    </location>
</feature>
<comment type="subcellular location">
    <subcellularLocation>
        <location evidence="1">Cell membrane</location>
        <topology evidence="1">Multi-pass membrane protein</topology>
    </subcellularLocation>
</comment>
<accession>A0A371PKZ1</accession>
<evidence type="ECO:0000256" key="4">
    <source>
        <dbReference type="ARBA" id="ARBA00022692"/>
    </source>
</evidence>
<feature type="transmembrane region" description="Helical" evidence="7">
    <location>
        <begin position="85"/>
        <end position="106"/>
    </location>
</feature>
<dbReference type="GO" id="GO:0016413">
    <property type="term" value="F:O-acetyltransferase activity"/>
    <property type="evidence" value="ECO:0007669"/>
    <property type="project" value="TreeGrafter"/>
</dbReference>
<feature type="transmembrane region" description="Helical" evidence="7">
    <location>
        <begin position="196"/>
        <end position="217"/>
    </location>
</feature>
<keyword evidence="6 7" id="KW-0472">Membrane</keyword>
<comment type="caution">
    <text evidence="9">The sequence shown here is derived from an EMBL/GenBank/DDBJ whole genome shotgun (WGS) entry which is preliminary data.</text>
</comment>
<evidence type="ECO:0000256" key="6">
    <source>
        <dbReference type="ARBA" id="ARBA00023136"/>
    </source>
</evidence>
<dbReference type="RefSeq" id="WP_116044058.1">
    <property type="nucleotide sequence ID" value="NZ_QUBQ01000001.1"/>
</dbReference>
<feature type="transmembrane region" description="Helical" evidence="7">
    <location>
        <begin position="268"/>
        <end position="285"/>
    </location>
</feature>
<evidence type="ECO:0000256" key="1">
    <source>
        <dbReference type="ARBA" id="ARBA00004651"/>
    </source>
</evidence>
<feature type="domain" description="Acyltransferase 3" evidence="8">
    <location>
        <begin position="13"/>
        <end position="344"/>
    </location>
</feature>
<dbReference type="Proteomes" id="UP000261905">
    <property type="component" value="Unassembled WGS sequence"/>
</dbReference>
<dbReference type="Pfam" id="PF01757">
    <property type="entry name" value="Acyl_transf_3"/>
    <property type="match status" value="1"/>
</dbReference>
<keyword evidence="3" id="KW-1003">Cell membrane</keyword>
<dbReference type="PANTHER" id="PTHR40074">
    <property type="entry name" value="O-ACETYLTRANSFERASE WECH"/>
    <property type="match status" value="1"/>
</dbReference>
<evidence type="ECO:0000256" key="3">
    <source>
        <dbReference type="ARBA" id="ARBA00022475"/>
    </source>
</evidence>